<feature type="domain" description="C2H2-type" evidence="14">
    <location>
        <begin position="186"/>
        <end position="213"/>
    </location>
</feature>
<evidence type="ECO:0000313" key="16">
    <source>
        <dbReference type="Proteomes" id="UP001168821"/>
    </source>
</evidence>
<dbReference type="EMBL" id="JALNTZ010000001">
    <property type="protein sequence ID" value="KAJ3666541.1"/>
    <property type="molecule type" value="Genomic_DNA"/>
</dbReference>
<keyword evidence="7" id="KW-0805">Transcription regulation</keyword>
<dbReference type="FunFam" id="3.30.160.60:FF:001370">
    <property type="entry name" value="Zinc finger protein"/>
    <property type="match status" value="1"/>
</dbReference>
<dbReference type="SMART" id="SM00355">
    <property type="entry name" value="ZnF_C2H2"/>
    <property type="match status" value="8"/>
</dbReference>
<keyword evidence="13" id="KW-1133">Transmembrane helix</keyword>
<dbReference type="InterPro" id="IPR036236">
    <property type="entry name" value="Znf_C2H2_sf"/>
</dbReference>
<evidence type="ECO:0000256" key="13">
    <source>
        <dbReference type="SAM" id="Phobius"/>
    </source>
</evidence>
<dbReference type="InterPro" id="IPR013087">
    <property type="entry name" value="Znf_C2H2_type"/>
</dbReference>
<keyword evidence="5 11" id="KW-0863">Zinc-finger</keyword>
<keyword evidence="10" id="KW-0539">Nucleus</keyword>
<feature type="region of interest" description="Disordered" evidence="12">
    <location>
        <begin position="50"/>
        <end position="100"/>
    </location>
</feature>
<keyword evidence="6" id="KW-0862">Zinc</keyword>
<evidence type="ECO:0000256" key="7">
    <source>
        <dbReference type="ARBA" id="ARBA00023015"/>
    </source>
</evidence>
<dbReference type="SUPFAM" id="SSF57667">
    <property type="entry name" value="beta-beta-alpha zinc fingers"/>
    <property type="match status" value="5"/>
</dbReference>
<reference evidence="15" key="1">
    <citation type="journal article" date="2023" name="G3 (Bethesda)">
        <title>Whole genome assemblies of Zophobas morio and Tenebrio molitor.</title>
        <authorList>
            <person name="Kaur S."/>
            <person name="Stinson S.A."/>
            <person name="diCenzo G.C."/>
        </authorList>
    </citation>
    <scope>NUCLEOTIDE SEQUENCE</scope>
    <source>
        <strain evidence="15">QUZm001</strain>
    </source>
</reference>
<dbReference type="GO" id="GO:0005634">
    <property type="term" value="C:nucleus"/>
    <property type="evidence" value="ECO:0007669"/>
    <property type="project" value="UniProtKB-SubCell"/>
</dbReference>
<dbReference type="PROSITE" id="PS50157">
    <property type="entry name" value="ZINC_FINGER_C2H2_2"/>
    <property type="match status" value="6"/>
</dbReference>
<dbReference type="PANTHER" id="PTHR24390">
    <property type="entry name" value="ZINC FINGER PROTEIN"/>
    <property type="match status" value="1"/>
</dbReference>
<proteinExistence type="inferred from homology"/>
<feature type="transmembrane region" description="Helical" evidence="13">
    <location>
        <begin position="319"/>
        <end position="341"/>
    </location>
</feature>
<dbReference type="PROSITE" id="PS00028">
    <property type="entry name" value="ZINC_FINGER_C2H2_1"/>
    <property type="match status" value="6"/>
</dbReference>
<feature type="compositionally biased region" description="Polar residues" evidence="12">
    <location>
        <begin position="74"/>
        <end position="97"/>
    </location>
</feature>
<keyword evidence="13" id="KW-0812">Transmembrane</keyword>
<keyword evidence="8" id="KW-0238">DNA-binding</keyword>
<keyword evidence="13" id="KW-0472">Membrane</keyword>
<evidence type="ECO:0000256" key="5">
    <source>
        <dbReference type="ARBA" id="ARBA00022771"/>
    </source>
</evidence>
<feature type="domain" description="C2H2-type" evidence="14">
    <location>
        <begin position="158"/>
        <end position="185"/>
    </location>
</feature>
<evidence type="ECO:0000256" key="8">
    <source>
        <dbReference type="ARBA" id="ARBA00023125"/>
    </source>
</evidence>
<dbReference type="Pfam" id="PF00096">
    <property type="entry name" value="zf-C2H2"/>
    <property type="match status" value="7"/>
</dbReference>
<dbReference type="AlphaFoldDB" id="A0AA38J3Z4"/>
<dbReference type="GO" id="GO:0000978">
    <property type="term" value="F:RNA polymerase II cis-regulatory region sequence-specific DNA binding"/>
    <property type="evidence" value="ECO:0007669"/>
    <property type="project" value="TreeGrafter"/>
</dbReference>
<feature type="domain" description="C2H2-type" evidence="14">
    <location>
        <begin position="270"/>
        <end position="297"/>
    </location>
</feature>
<feature type="domain" description="C2H2-type" evidence="14">
    <location>
        <begin position="214"/>
        <end position="241"/>
    </location>
</feature>
<dbReference type="GO" id="GO:0008270">
    <property type="term" value="F:zinc ion binding"/>
    <property type="evidence" value="ECO:0007669"/>
    <property type="project" value="UniProtKB-KW"/>
</dbReference>
<comment type="caution">
    <text evidence="15">The sequence shown here is derived from an EMBL/GenBank/DDBJ whole genome shotgun (WGS) entry which is preliminary data.</text>
</comment>
<feature type="domain" description="C2H2-type" evidence="14">
    <location>
        <begin position="242"/>
        <end position="269"/>
    </location>
</feature>
<evidence type="ECO:0000256" key="3">
    <source>
        <dbReference type="ARBA" id="ARBA00022723"/>
    </source>
</evidence>
<evidence type="ECO:0000259" key="14">
    <source>
        <dbReference type="PROSITE" id="PS50157"/>
    </source>
</evidence>
<dbReference type="Proteomes" id="UP001168821">
    <property type="component" value="Unassembled WGS sequence"/>
</dbReference>
<dbReference type="GO" id="GO:0006357">
    <property type="term" value="P:regulation of transcription by RNA polymerase II"/>
    <property type="evidence" value="ECO:0007669"/>
    <property type="project" value="TreeGrafter"/>
</dbReference>
<keyword evidence="3" id="KW-0479">Metal-binding</keyword>
<accession>A0AA38J3Z4</accession>
<evidence type="ECO:0000256" key="1">
    <source>
        <dbReference type="ARBA" id="ARBA00004123"/>
    </source>
</evidence>
<keyword evidence="4" id="KW-0677">Repeat</keyword>
<organism evidence="15 16">
    <name type="scientific">Zophobas morio</name>
    <dbReference type="NCBI Taxonomy" id="2755281"/>
    <lineage>
        <taxon>Eukaryota</taxon>
        <taxon>Metazoa</taxon>
        <taxon>Ecdysozoa</taxon>
        <taxon>Arthropoda</taxon>
        <taxon>Hexapoda</taxon>
        <taxon>Insecta</taxon>
        <taxon>Pterygota</taxon>
        <taxon>Neoptera</taxon>
        <taxon>Endopterygota</taxon>
        <taxon>Coleoptera</taxon>
        <taxon>Polyphaga</taxon>
        <taxon>Cucujiformia</taxon>
        <taxon>Tenebrionidae</taxon>
        <taxon>Zophobas</taxon>
    </lineage>
</organism>
<evidence type="ECO:0000256" key="10">
    <source>
        <dbReference type="ARBA" id="ARBA00023242"/>
    </source>
</evidence>
<keyword evidence="16" id="KW-1185">Reference proteome</keyword>
<evidence type="ECO:0000256" key="12">
    <source>
        <dbReference type="SAM" id="MobiDB-lite"/>
    </source>
</evidence>
<evidence type="ECO:0000256" key="9">
    <source>
        <dbReference type="ARBA" id="ARBA00023163"/>
    </source>
</evidence>
<dbReference type="Gene3D" id="3.30.160.60">
    <property type="entry name" value="Classic Zinc Finger"/>
    <property type="match status" value="7"/>
</dbReference>
<feature type="region of interest" description="Disordered" evidence="12">
    <location>
        <begin position="359"/>
        <end position="379"/>
    </location>
</feature>
<name>A0AA38J3Z4_9CUCU</name>
<evidence type="ECO:0000256" key="2">
    <source>
        <dbReference type="ARBA" id="ARBA00006991"/>
    </source>
</evidence>
<gene>
    <name evidence="15" type="ORF">Zmor_001979</name>
</gene>
<evidence type="ECO:0000256" key="6">
    <source>
        <dbReference type="ARBA" id="ARBA00022833"/>
    </source>
</evidence>
<protein>
    <recommendedName>
        <fullName evidence="14">C2H2-type domain-containing protein</fullName>
    </recommendedName>
</protein>
<evidence type="ECO:0000313" key="15">
    <source>
        <dbReference type="EMBL" id="KAJ3666541.1"/>
    </source>
</evidence>
<dbReference type="FunFam" id="3.30.160.60:FF:000358">
    <property type="entry name" value="zinc finger protein 24"/>
    <property type="match status" value="1"/>
</dbReference>
<evidence type="ECO:0000256" key="4">
    <source>
        <dbReference type="ARBA" id="ARBA00022737"/>
    </source>
</evidence>
<dbReference type="PANTHER" id="PTHR24390:SF159">
    <property type="entry name" value="GROWTH FACTOR INDEPENDENT 1 TRANSCRIPTIONAL REPRESSOR"/>
    <property type="match status" value="1"/>
</dbReference>
<keyword evidence="9" id="KW-0804">Transcription</keyword>
<comment type="subcellular location">
    <subcellularLocation>
        <location evidence="1">Nucleus</location>
    </subcellularLocation>
</comment>
<feature type="domain" description="C2H2-type" evidence="14">
    <location>
        <begin position="102"/>
        <end position="129"/>
    </location>
</feature>
<evidence type="ECO:0000256" key="11">
    <source>
        <dbReference type="PROSITE-ProRule" id="PRU00042"/>
    </source>
</evidence>
<dbReference type="GO" id="GO:0003700">
    <property type="term" value="F:DNA-binding transcription factor activity"/>
    <property type="evidence" value="ECO:0007669"/>
    <property type="project" value="TreeGrafter"/>
</dbReference>
<dbReference type="FunFam" id="3.30.160.60:FF:000110">
    <property type="entry name" value="Zinc finger protein-like"/>
    <property type="match status" value="1"/>
</dbReference>
<comment type="similarity">
    <text evidence="2">Belongs to the krueppel C2H2-type zinc-finger protein family.</text>
</comment>
<sequence>MFKIQCESSDRYLKSVFHRDKTLNVSEVPTDQNKDLANFRFEETIELVIEPHSNPSSPDASYEPIHQDSEEETLSQTNPTQLPSRINPLSPSHSPSTDIKKRTCPFCNKVFQYRTSMLKHQRKHNAPPKTCSYCSFQPPTPSALSKHMELTHAHLKTFTCTLCAKAFFKKSNLRLHVQMHSGVKKHTCEICGLSFVLRGNLSVHRRLHTGEKPYTCSVCGRGFVQQSALRSHEAGHSDRRDHVCQECGAAFSRAGALRNHQKRHLEERPFECGVCGRRFTFSSERKRHMMIHSGDKKFECEVCGRRFSRNTNLKHERSLGLLVVAVPLATTVILSIASTAAQHLSITNMPNDQAVRVGNSRLDPGYGQKPTASCHLDHT</sequence>